<dbReference type="AlphaFoldDB" id="A0A0B4X0E0"/>
<evidence type="ECO:0008006" key="3">
    <source>
        <dbReference type="Google" id="ProtNLM"/>
    </source>
</evidence>
<gene>
    <name evidence="1" type="ORF">RGR602_CH00622</name>
</gene>
<reference evidence="1 2" key="1">
    <citation type="submission" date="2013-11" db="EMBL/GenBank/DDBJ databases">
        <title>Complete genome sequence of Rhizobium gallicum bv. gallicum R602.</title>
        <authorList>
            <person name="Bustos P."/>
            <person name="Santamaria R.I."/>
            <person name="Lozano L."/>
            <person name="Acosta J.L."/>
            <person name="Ormeno-Orrillo E."/>
            <person name="Rogel M.A."/>
            <person name="Romero D."/>
            <person name="Cevallos M.A."/>
            <person name="Martinez-Romero E."/>
            <person name="Gonzalez V."/>
        </authorList>
    </citation>
    <scope>NUCLEOTIDE SEQUENCE [LARGE SCALE GENOMIC DNA]</scope>
    <source>
        <strain evidence="1 2">R602</strain>
    </source>
</reference>
<dbReference type="KEGG" id="rga:RGR602_CH00622"/>
<name>A0A0B4X0E0_9HYPH</name>
<dbReference type="NCBIfam" id="NF041384">
    <property type="entry name" value="YHS_seleno_dom"/>
    <property type="match status" value="1"/>
</dbReference>
<evidence type="ECO:0000313" key="1">
    <source>
        <dbReference type="EMBL" id="AJD39987.1"/>
    </source>
</evidence>
<keyword evidence="2" id="KW-1185">Reference proteome</keyword>
<proteinExistence type="predicted"/>
<organism evidence="1 2">
    <name type="scientific">Rhizobium gallicum bv. gallicum R602sp</name>
    <dbReference type="NCBI Taxonomy" id="1041138"/>
    <lineage>
        <taxon>Bacteria</taxon>
        <taxon>Pseudomonadati</taxon>
        <taxon>Pseudomonadota</taxon>
        <taxon>Alphaproteobacteria</taxon>
        <taxon>Hyphomicrobiales</taxon>
        <taxon>Rhizobiaceae</taxon>
        <taxon>Rhizobium/Agrobacterium group</taxon>
        <taxon>Rhizobium</taxon>
    </lineage>
</organism>
<dbReference type="EMBL" id="CP006877">
    <property type="protein sequence ID" value="AJD39987.1"/>
    <property type="molecule type" value="Genomic_DNA"/>
</dbReference>
<evidence type="ECO:0000313" key="2">
    <source>
        <dbReference type="Proteomes" id="UP000031368"/>
    </source>
</evidence>
<protein>
    <recommendedName>
        <fullName evidence="3">YHS domain-containing protein</fullName>
    </recommendedName>
</protein>
<accession>A0A0B4X0E0</accession>
<sequence length="175" mass="19297">MTQTASLAAGLIAARDEQIRKFAMHNVSRRNAIRLVLAVTAALFATSMPSFATEAVPLAIKGYDPVAYFTIGSPTRGLPEIEYEWDEHRYLFVNADHRELFKADPVRYAPEFGNFCAMALALGELDEANPENWLISDGKLYIFGKPAPMGPALFQQDLAANIAKANQNRALLEGH</sequence>
<dbReference type="Proteomes" id="UP000031368">
    <property type="component" value="Chromosome"/>
</dbReference>
<dbReference type="HOGENOM" id="CLU_087914_1_0_5"/>